<dbReference type="PANTHER" id="PTHR33112:SF16">
    <property type="entry name" value="HETEROKARYON INCOMPATIBILITY DOMAIN-CONTAINING PROTEIN"/>
    <property type="match status" value="1"/>
</dbReference>
<evidence type="ECO:0000313" key="3">
    <source>
        <dbReference type="EMBL" id="PMD40315.1"/>
    </source>
</evidence>
<reference evidence="3 4" key="1">
    <citation type="submission" date="2016-04" db="EMBL/GenBank/DDBJ databases">
        <title>A degradative enzymes factory behind the ericoid mycorrhizal symbiosis.</title>
        <authorList>
            <consortium name="DOE Joint Genome Institute"/>
            <person name="Martino E."/>
            <person name="Morin E."/>
            <person name="Grelet G."/>
            <person name="Kuo A."/>
            <person name="Kohler A."/>
            <person name="Daghino S."/>
            <person name="Barry K."/>
            <person name="Choi C."/>
            <person name="Cichocki N."/>
            <person name="Clum A."/>
            <person name="Copeland A."/>
            <person name="Hainaut M."/>
            <person name="Haridas S."/>
            <person name="Labutti K."/>
            <person name="Lindquist E."/>
            <person name="Lipzen A."/>
            <person name="Khouja H.-R."/>
            <person name="Murat C."/>
            <person name="Ohm R."/>
            <person name="Olson A."/>
            <person name="Spatafora J."/>
            <person name="Veneault-Fourrey C."/>
            <person name="Henrissat B."/>
            <person name="Grigoriev I."/>
            <person name="Martin F."/>
            <person name="Perotto S."/>
        </authorList>
    </citation>
    <scope>NUCLEOTIDE SEQUENCE [LARGE SCALE GENOMIC DNA]</scope>
    <source>
        <strain evidence="3 4">F</strain>
    </source>
</reference>
<organism evidence="3 4">
    <name type="scientific">Hyaloscypha variabilis (strain UAMH 11265 / GT02V1 / F)</name>
    <name type="common">Meliniomyces variabilis</name>
    <dbReference type="NCBI Taxonomy" id="1149755"/>
    <lineage>
        <taxon>Eukaryota</taxon>
        <taxon>Fungi</taxon>
        <taxon>Dikarya</taxon>
        <taxon>Ascomycota</taxon>
        <taxon>Pezizomycotina</taxon>
        <taxon>Leotiomycetes</taxon>
        <taxon>Helotiales</taxon>
        <taxon>Hyaloscyphaceae</taxon>
        <taxon>Hyaloscypha</taxon>
        <taxon>Hyaloscypha variabilis</taxon>
    </lineage>
</organism>
<dbReference type="InterPro" id="IPR010730">
    <property type="entry name" value="HET"/>
</dbReference>
<proteinExistence type="predicted"/>
<evidence type="ECO:0000313" key="4">
    <source>
        <dbReference type="Proteomes" id="UP000235786"/>
    </source>
</evidence>
<evidence type="ECO:0000256" key="1">
    <source>
        <dbReference type="SAM" id="MobiDB-lite"/>
    </source>
</evidence>
<feature type="region of interest" description="Disordered" evidence="1">
    <location>
        <begin position="689"/>
        <end position="718"/>
    </location>
</feature>
<feature type="compositionally biased region" description="Basic and acidic residues" evidence="1">
    <location>
        <begin position="707"/>
        <end position="718"/>
    </location>
</feature>
<sequence length="768" mass="85794">MASRPTATHQSWDPPPQGFVQCYQDADDGVIETLKESSTYCPSCYTITRDLSVFAEPPDAIGSKAAVVFWDFHLKDLVDTAEGGCHFCGFIASRLLDDRNLTFFYSNSSNTQRVTKCCHLAARTEVHKNVLRSVANLREFMEGEPDASFTVAVEPVVDYLIEERKVGKVRFTLARSTLDGEVVAKFLGYRTEIVVELYTLKDTRVAKHLRYRPVNIDPSSDACINQAKSWIQNCIENHPNCPGLPDSQLPTRVLKIIDDNTLQLYAGNEKAQYATLSYCWGGPQTFSTTLSTLTQYTTGFSTSALPQTLQDAVQVTKRLGLKYIWIDSLCIIQDSPADKSHEIPRMALYYKNAYITICASRDTCNETFLNTTDACSVHPLTGIATDLLTIPYVLPSGGVESIFFREESPYWLSWEPISKRAWTLQERILSPRVLMFGSRTIWQCNSAQHSDGGNEDWTKDTRGSAHQRLQLDFTHSSSSPSSPDTTALYDLWHRTIHTYSTRTLTYPTDKLPAIAGLAIEFANLSGDTYLAGQWLSQLPRELLWSTYPSLHLLKPPSYRAPSWSWASVDNDVTFSRLPPSDAICLATVISCSVEPEDSESPFAGVKGGRLEIEALVLSLDKELVERFMRGQYMVPAPKGKDYDWHRVLLNMMRRGGKDGEEEKGEWCMPEGTVLLVLYAVLESKKERVSEEGSEKLGGGEVDEDETGEKVEDVVKSEEREPGNNLASLFGLLIAPVGDGNYERIAAFTDLRAAGEWDAPSNRSRVTIV</sequence>
<evidence type="ECO:0000259" key="2">
    <source>
        <dbReference type="Pfam" id="PF06985"/>
    </source>
</evidence>
<protein>
    <submittedName>
        <fullName evidence="3">HET-domain-containing protein</fullName>
    </submittedName>
</protein>
<accession>A0A2J6RP66</accession>
<dbReference type="Pfam" id="PF06985">
    <property type="entry name" value="HET"/>
    <property type="match status" value="1"/>
</dbReference>
<feature type="domain" description="Heterokaryon incompatibility" evidence="2">
    <location>
        <begin position="273"/>
        <end position="426"/>
    </location>
</feature>
<gene>
    <name evidence="3" type="ORF">L207DRAFT_565803</name>
</gene>
<name>A0A2J6RP66_HYAVF</name>
<dbReference type="Proteomes" id="UP000235786">
    <property type="component" value="Unassembled WGS sequence"/>
</dbReference>
<dbReference type="AlphaFoldDB" id="A0A2J6RP66"/>
<keyword evidence="4" id="KW-1185">Reference proteome</keyword>
<dbReference type="PANTHER" id="PTHR33112">
    <property type="entry name" value="DOMAIN PROTEIN, PUTATIVE-RELATED"/>
    <property type="match status" value="1"/>
</dbReference>
<dbReference type="OrthoDB" id="5125733at2759"/>
<dbReference type="STRING" id="1149755.A0A2J6RP66"/>
<dbReference type="EMBL" id="KZ613945">
    <property type="protein sequence ID" value="PMD40315.1"/>
    <property type="molecule type" value="Genomic_DNA"/>
</dbReference>